<sequence length="394" mass="44174">MFRLRNCILPHLLFSSRRSSSCITPLHRLLSGSAATTASNPFTVADYLVARCGLSREQVLKASKIKRILDLRSPSKPDAVLAFLAGLDISGTDLTTVIANDPRLLCTDVGKTLSLRVAELRSLGLSSHQVGQVVIAAQIRFRSPSFLRNFEFWLGLFGSFDELLRFVKMNGNLLSVNLEKVAMPNLALLQRCGMEISDIPNTFLSRILVRSTEHLQETLARVSEFGIQQGSWVFPFAFMRFAILNREKLDSNIQLFEKLGWSRDDIASAVRKAPNILSLTPERVHKKLDFLMGVVGLQMAVIVYRPVLLLHSVERRLLPRYYLMKFLKNRGLMSSSLSFLTIASMGNDNLLDKLVHPHEMSVPGLAAAYASSCAGKHQWELLDDMTKGKRKRKC</sequence>
<dbReference type="InterPro" id="IPR003690">
    <property type="entry name" value="MTERF"/>
</dbReference>
<comment type="caution">
    <text evidence="4">The sequence shown here is derived from an EMBL/GenBank/DDBJ whole genome shotgun (WGS) entry which is preliminary data.</text>
</comment>
<keyword evidence="3" id="KW-0809">Transit peptide</keyword>
<dbReference type="PANTHER" id="PTHR13068:SF136">
    <property type="entry name" value="OS06G0224400 PROTEIN"/>
    <property type="match status" value="1"/>
</dbReference>
<organism evidence="4">
    <name type="scientific">Zea mays</name>
    <name type="common">Maize</name>
    <dbReference type="NCBI Taxonomy" id="4577"/>
    <lineage>
        <taxon>Eukaryota</taxon>
        <taxon>Viridiplantae</taxon>
        <taxon>Streptophyta</taxon>
        <taxon>Embryophyta</taxon>
        <taxon>Tracheophyta</taxon>
        <taxon>Spermatophyta</taxon>
        <taxon>Magnoliopsida</taxon>
        <taxon>Liliopsida</taxon>
        <taxon>Poales</taxon>
        <taxon>Poaceae</taxon>
        <taxon>PACMAD clade</taxon>
        <taxon>Panicoideae</taxon>
        <taxon>Andropogonodae</taxon>
        <taxon>Andropogoneae</taxon>
        <taxon>Tripsacinae</taxon>
        <taxon>Zea</taxon>
    </lineage>
</organism>
<dbReference type="FunFam" id="1.25.70.10:FF:000001">
    <property type="entry name" value="Mitochondrial transcription termination factor-like"/>
    <property type="match status" value="1"/>
</dbReference>
<proteinExistence type="inferred from homology"/>
<dbReference type="Proteomes" id="UP000251960">
    <property type="component" value="Chromosome 1"/>
</dbReference>
<reference evidence="4" key="1">
    <citation type="journal article" date="2018" name="Nat. Genet.">
        <title>Extensive intraspecific gene order and gene structural variations between Mo17 and other maize genomes.</title>
        <authorList>
            <person name="Sun S."/>
            <person name="Zhou Y."/>
            <person name="Chen J."/>
            <person name="Shi J."/>
            <person name="Zhao H."/>
            <person name="Zhao H."/>
            <person name="Song W."/>
            <person name="Zhang M."/>
            <person name="Cui Y."/>
            <person name="Dong X."/>
            <person name="Liu H."/>
            <person name="Ma X."/>
            <person name="Jiao Y."/>
            <person name="Wang B."/>
            <person name="Wei X."/>
            <person name="Stein J.C."/>
            <person name="Glaubitz J.C."/>
            <person name="Lu F."/>
            <person name="Yu G."/>
            <person name="Liang C."/>
            <person name="Fengler K."/>
            <person name="Li B."/>
            <person name="Rafalski A."/>
            <person name="Schnable P.S."/>
            <person name="Ware D.H."/>
            <person name="Buckler E.S."/>
            <person name="Lai J."/>
        </authorList>
    </citation>
    <scope>NUCLEOTIDE SEQUENCE [LARGE SCALE GENOMIC DNA]</scope>
    <source>
        <tissue evidence="4">Seedling</tissue>
    </source>
</reference>
<dbReference type="AlphaFoldDB" id="A0A317YD78"/>
<accession>A0A317YD78</accession>
<dbReference type="EMBL" id="NCVQ01000001">
    <property type="protein sequence ID" value="PWZ56627.1"/>
    <property type="molecule type" value="Genomic_DNA"/>
</dbReference>
<dbReference type="Gene3D" id="1.25.70.10">
    <property type="entry name" value="Transcription termination factor 3, mitochondrial"/>
    <property type="match status" value="1"/>
</dbReference>
<evidence type="ECO:0000256" key="1">
    <source>
        <dbReference type="ARBA" id="ARBA00007692"/>
    </source>
</evidence>
<protein>
    <submittedName>
        <fullName evidence="4">Transcription termination factor MTERF8, chloroplastic</fullName>
    </submittedName>
</protein>
<evidence type="ECO:0000256" key="3">
    <source>
        <dbReference type="ARBA" id="ARBA00022946"/>
    </source>
</evidence>
<comment type="similarity">
    <text evidence="1">Belongs to the mTERF family.</text>
</comment>
<dbReference type="GO" id="GO:0003676">
    <property type="term" value="F:nucleic acid binding"/>
    <property type="evidence" value="ECO:0007669"/>
    <property type="project" value="InterPro"/>
</dbReference>
<dbReference type="Pfam" id="PF02536">
    <property type="entry name" value="mTERF"/>
    <property type="match status" value="1"/>
</dbReference>
<keyword evidence="2" id="KW-0804">Transcription</keyword>
<dbReference type="InterPro" id="IPR038538">
    <property type="entry name" value="MTERF_sf"/>
</dbReference>
<dbReference type="SMART" id="SM00733">
    <property type="entry name" value="Mterf"/>
    <property type="match status" value="4"/>
</dbReference>
<evidence type="ECO:0000313" key="4">
    <source>
        <dbReference type="EMBL" id="PWZ56627.1"/>
    </source>
</evidence>
<dbReference type="PANTHER" id="PTHR13068">
    <property type="entry name" value="CGI-12 PROTEIN-RELATED"/>
    <property type="match status" value="1"/>
</dbReference>
<keyword evidence="2" id="KW-0806">Transcription termination</keyword>
<dbReference type="ExpressionAtlas" id="A0A317YD78">
    <property type="expression patterns" value="baseline and differential"/>
</dbReference>
<keyword evidence="2" id="KW-0805">Transcription regulation</keyword>
<evidence type="ECO:0000256" key="2">
    <source>
        <dbReference type="ARBA" id="ARBA00022472"/>
    </source>
</evidence>
<dbReference type="GO" id="GO:0006353">
    <property type="term" value="P:DNA-templated transcription termination"/>
    <property type="evidence" value="ECO:0007669"/>
    <property type="project" value="UniProtKB-KW"/>
</dbReference>
<gene>
    <name evidence="4" type="primary">MTERF8_1</name>
    <name evidence="4" type="ORF">Zm00014a_001536</name>
</gene>
<name>A0A317YD78_MAIZE</name>